<reference evidence="1 2" key="1">
    <citation type="submission" date="2016-10" db="EMBL/GenBank/DDBJ databases">
        <authorList>
            <person name="de Groot N.N."/>
        </authorList>
    </citation>
    <scope>NUCLEOTIDE SEQUENCE [LARGE SCALE GENOMIC DNA]</scope>
    <source>
        <strain evidence="1 2">DSM 23048</strain>
    </source>
</reference>
<sequence length="276" mass="32770">MRNRFALLLFLLGTLAYGQSKNKILVIGTFHFHLVQSQFGIDFDINSKDNQQEISHIIDQIIDYKPTKIFVEWEYSKQQELDELYTMYLKDKTFTSIKKKYGENETMYFESEVQQIGFKLAERLKQDKLYAFDYFLEEPNDLIMQAIEKANQGDLMNEIQHDFGEYAQLLLSKFQQEKSIKELLLFFNNKELEDRLNTGYISLFNRIGSKEDFSGAYFVSERNKRNLYMYSLIQKQLNKEDERIVVIVGGQHSAGFRDFIRDDKNVERIELEEILN</sequence>
<dbReference type="Proteomes" id="UP000183077">
    <property type="component" value="Unassembled WGS sequence"/>
</dbReference>
<evidence type="ECO:0000313" key="2">
    <source>
        <dbReference type="Proteomes" id="UP000183077"/>
    </source>
</evidence>
<dbReference type="RefSeq" id="WP_074746131.1">
    <property type="nucleotide sequence ID" value="NZ_FNYS01000008.1"/>
</dbReference>
<dbReference type="GeneID" id="82257262"/>
<dbReference type="InterPro" id="IPR043749">
    <property type="entry name" value="DUF5694"/>
</dbReference>
<dbReference type="AlphaFoldDB" id="A0A1H6VEH0"/>
<protein>
    <recommendedName>
        <fullName evidence="3">TraB/GumN family protein</fullName>
    </recommendedName>
</protein>
<dbReference type="Pfam" id="PF18950">
    <property type="entry name" value="DUF5694"/>
    <property type="match status" value="1"/>
</dbReference>
<evidence type="ECO:0000313" key="1">
    <source>
        <dbReference type="EMBL" id="SEI98682.1"/>
    </source>
</evidence>
<name>A0A1H6VEH0_9FLAO</name>
<gene>
    <name evidence="1" type="ORF">SAMN04488018_108132</name>
</gene>
<proteinExistence type="predicted"/>
<dbReference type="EMBL" id="FNYS01000008">
    <property type="protein sequence ID" value="SEI98682.1"/>
    <property type="molecule type" value="Genomic_DNA"/>
</dbReference>
<accession>A0A1H6VEH0</accession>
<organism evidence="1 2">
    <name type="scientific">Myroides marinus</name>
    <dbReference type="NCBI Taxonomy" id="703342"/>
    <lineage>
        <taxon>Bacteria</taxon>
        <taxon>Pseudomonadati</taxon>
        <taxon>Bacteroidota</taxon>
        <taxon>Flavobacteriia</taxon>
        <taxon>Flavobacteriales</taxon>
        <taxon>Flavobacteriaceae</taxon>
        <taxon>Myroides</taxon>
    </lineage>
</organism>
<evidence type="ECO:0008006" key="3">
    <source>
        <dbReference type="Google" id="ProtNLM"/>
    </source>
</evidence>